<keyword evidence="1" id="KW-0732">Signal</keyword>
<evidence type="ECO:0000313" key="3">
    <source>
        <dbReference type="Proteomes" id="UP001219525"/>
    </source>
</evidence>
<dbReference type="Proteomes" id="UP001219525">
    <property type="component" value="Unassembled WGS sequence"/>
</dbReference>
<comment type="caution">
    <text evidence="2">The sequence shown here is derived from an EMBL/GenBank/DDBJ whole genome shotgun (WGS) entry which is preliminary data.</text>
</comment>
<name>A0AAD6UPL2_9AGAR</name>
<accession>A0AAD6UPL2</accession>
<feature type="signal peptide" evidence="1">
    <location>
        <begin position="1"/>
        <end position="22"/>
    </location>
</feature>
<gene>
    <name evidence="2" type="ORF">GGX14DRAFT_408709</name>
</gene>
<evidence type="ECO:0000313" key="2">
    <source>
        <dbReference type="EMBL" id="KAJ7189536.1"/>
    </source>
</evidence>
<evidence type="ECO:0000256" key="1">
    <source>
        <dbReference type="SAM" id="SignalP"/>
    </source>
</evidence>
<protein>
    <submittedName>
        <fullName evidence="2">Uncharacterized protein</fullName>
    </submittedName>
</protein>
<proteinExistence type="predicted"/>
<organism evidence="2 3">
    <name type="scientific">Mycena pura</name>
    <dbReference type="NCBI Taxonomy" id="153505"/>
    <lineage>
        <taxon>Eukaryota</taxon>
        <taxon>Fungi</taxon>
        <taxon>Dikarya</taxon>
        <taxon>Basidiomycota</taxon>
        <taxon>Agaricomycotina</taxon>
        <taxon>Agaricomycetes</taxon>
        <taxon>Agaricomycetidae</taxon>
        <taxon>Agaricales</taxon>
        <taxon>Marasmiineae</taxon>
        <taxon>Mycenaceae</taxon>
        <taxon>Mycena</taxon>
    </lineage>
</organism>
<dbReference type="AlphaFoldDB" id="A0AAD6UPL2"/>
<feature type="chain" id="PRO_5042083624" evidence="1">
    <location>
        <begin position="23"/>
        <end position="175"/>
    </location>
</feature>
<keyword evidence="3" id="KW-1185">Reference proteome</keyword>
<sequence>MFFINSLLTAVSAATIMGRANAFEGTHHAAATLAEFNVGYVNCPCPPFNGPSAAYIPSTLVGSHQCCQGPEITITSFGSTEGEVEKILVSAANLNTKYTRLRLFDDAYVSAADTPMCFWCGGHAVHKVTFLMTLMFQTLLCASEQLSPGELVHGVAATLYHSQSCVAMTWIRAMT</sequence>
<reference evidence="2" key="1">
    <citation type="submission" date="2023-03" db="EMBL/GenBank/DDBJ databases">
        <title>Massive genome expansion in bonnet fungi (Mycena s.s.) driven by repeated elements and novel gene families across ecological guilds.</title>
        <authorList>
            <consortium name="Lawrence Berkeley National Laboratory"/>
            <person name="Harder C.B."/>
            <person name="Miyauchi S."/>
            <person name="Viragh M."/>
            <person name="Kuo A."/>
            <person name="Thoen E."/>
            <person name="Andreopoulos B."/>
            <person name="Lu D."/>
            <person name="Skrede I."/>
            <person name="Drula E."/>
            <person name="Henrissat B."/>
            <person name="Morin E."/>
            <person name="Kohler A."/>
            <person name="Barry K."/>
            <person name="LaButti K."/>
            <person name="Morin E."/>
            <person name="Salamov A."/>
            <person name="Lipzen A."/>
            <person name="Mereny Z."/>
            <person name="Hegedus B."/>
            <person name="Baldrian P."/>
            <person name="Stursova M."/>
            <person name="Weitz H."/>
            <person name="Taylor A."/>
            <person name="Grigoriev I.V."/>
            <person name="Nagy L.G."/>
            <person name="Martin F."/>
            <person name="Kauserud H."/>
        </authorList>
    </citation>
    <scope>NUCLEOTIDE SEQUENCE</scope>
    <source>
        <strain evidence="2">9144</strain>
    </source>
</reference>
<dbReference type="EMBL" id="JARJCW010000173">
    <property type="protein sequence ID" value="KAJ7189536.1"/>
    <property type="molecule type" value="Genomic_DNA"/>
</dbReference>